<name>A0A1G7C5Y3_9BRAD</name>
<proteinExistence type="predicted"/>
<keyword evidence="2" id="KW-0813">Transport</keyword>
<dbReference type="Proteomes" id="UP000199245">
    <property type="component" value="Unassembled WGS sequence"/>
</dbReference>
<feature type="transmembrane region" description="Helical" evidence="6">
    <location>
        <begin position="386"/>
        <end position="405"/>
    </location>
</feature>
<evidence type="ECO:0000256" key="6">
    <source>
        <dbReference type="SAM" id="Phobius"/>
    </source>
</evidence>
<evidence type="ECO:0000256" key="3">
    <source>
        <dbReference type="ARBA" id="ARBA00022692"/>
    </source>
</evidence>
<feature type="transmembrane region" description="Helical" evidence="6">
    <location>
        <begin position="334"/>
        <end position="357"/>
    </location>
</feature>
<feature type="transmembrane region" description="Helical" evidence="6">
    <location>
        <begin position="70"/>
        <end position="92"/>
    </location>
</feature>
<dbReference type="PANTHER" id="PTHR43243:SF4">
    <property type="entry name" value="CATIONIC AMINO ACID TRANSPORTER 4"/>
    <property type="match status" value="1"/>
</dbReference>
<evidence type="ECO:0000256" key="2">
    <source>
        <dbReference type="ARBA" id="ARBA00022448"/>
    </source>
</evidence>
<reference evidence="7 8" key="1">
    <citation type="submission" date="2016-10" db="EMBL/GenBank/DDBJ databases">
        <authorList>
            <person name="de Groot N.N."/>
        </authorList>
    </citation>
    <scope>NUCLEOTIDE SEQUENCE [LARGE SCALE GENOMIC DNA]</scope>
    <source>
        <strain evidence="7 8">R5</strain>
    </source>
</reference>
<gene>
    <name evidence="7" type="ORF">SAMN05216337_102455</name>
</gene>
<dbReference type="GO" id="GO:0015171">
    <property type="term" value="F:amino acid transmembrane transporter activity"/>
    <property type="evidence" value="ECO:0007669"/>
    <property type="project" value="TreeGrafter"/>
</dbReference>
<dbReference type="PANTHER" id="PTHR43243">
    <property type="entry name" value="INNER MEMBRANE TRANSPORTER YGJI-RELATED"/>
    <property type="match status" value="1"/>
</dbReference>
<dbReference type="InterPro" id="IPR002293">
    <property type="entry name" value="AA/rel_permease1"/>
</dbReference>
<feature type="transmembrane region" description="Helical" evidence="6">
    <location>
        <begin position="42"/>
        <end position="64"/>
    </location>
</feature>
<comment type="subcellular location">
    <subcellularLocation>
        <location evidence="1">Membrane</location>
        <topology evidence="1">Multi-pass membrane protein</topology>
    </subcellularLocation>
</comment>
<protein>
    <submittedName>
        <fullName evidence="7">Amino acid/polyamine/organocation transporter, APC superfamily</fullName>
    </submittedName>
</protein>
<evidence type="ECO:0000256" key="5">
    <source>
        <dbReference type="ARBA" id="ARBA00023136"/>
    </source>
</evidence>
<feature type="transmembrane region" description="Helical" evidence="6">
    <location>
        <begin position="411"/>
        <end position="432"/>
    </location>
</feature>
<feature type="transmembrane region" description="Helical" evidence="6">
    <location>
        <begin position="290"/>
        <end position="314"/>
    </location>
</feature>
<accession>A0A1G7C5Y3</accession>
<evidence type="ECO:0000313" key="8">
    <source>
        <dbReference type="Proteomes" id="UP000199245"/>
    </source>
</evidence>
<keyword evidence="3 6" id="KW-0812">Transmembrane</keyword>
<evidence type="ECO:0000313" key="7">
    <source>
        <dbReference type="EMBL" id="SDE34774.1"/>
    </source>
</evidence>
<keyword evidence="4 6" id="KW-1133">Transmembrane helix</keyword>
<feature type="transmembrane region" description="Helical" evidence="6">
    <location>
        <begin position="175"/>
        <end position="196"/>
    </location>
</feature>
<feature type="transmembrane region" description="Helical" evidence="6">
    <location>
        <begin position="468"/>
        <end position="486"/>
    </location>
</feature>
<keyword evidence="5 6" id="KW-0472">Membrane</keyword>
<dbReference type="PIRSF" id="PIRSF006060">
    <property type="entry name" value="AA_transporter"/>
    <property type="match status" value="1"/>
</dbReference>
<feature type="transmembrane region" description="Helical" evidence="6">
    <location>
        <begin position="444"/>
        <end position="462"/>
    </location>
</feature>
<evidence type="ECO:0000256" key="4">
    <source>
        <dbReference type="ARBA" id="ARBA00022989"/>
    </source>
</evidence>
<dbReference type="Gene3D" id="1.20.1740.10">
    <property type="entry name" value="Amino acid/polyamine transporter I"/>
    <property type="match status" value="1"/>
</dbReference>
<feature type="transmembrane region" description="Helical" evidence="6">
    <location>
        <begin position="208"/>
        <end position="230"/>
    </location>
</feature>
<sequence length="503" mass="52590">MTDALAGFWDRKSTADLLREAARADGDAETPIFRRSLSALQLVTLGIGGIIGAGIFVLTGHAAAANAGPAVTLSFMLGAVACAFAGLCYAEMSSTVPICGSAYTYAYATLGELIAWIIGWDLILEYAVGAIAVSVGWSGYFVSLMRDIGINLPPQFTSAPLAYDVNTGAWSSTGAVINIPSMAIIAFVTTLLVVGIRESARFTSFVVVVKLVVIALFLATAASSVTLANWVTASNPEGALIPPNAGPGVFGWSGVVRGAAVVFFAYIGFDAISTAAQEAKTPERDMPIGILGSLVICATLYVAVGFVLTGIVPYDRLSVPDPIAVGIDAIGIGWLGPFIKLGILFGLTSVILIMLLAQPRIFRAMAHDGLLPGFAAKIHRRFQTPYVSTIFAGTVAALLGGLLPIGLVGELVSIGTLFAFTVVSIGTLVLRVRDPELPRPFKAPAIWLVAPAAAGTSLFLMFGLPLDTWIRLAVWLVIGLVIYAAYGRRHSRLRASGGDRAGL</sequence>
<dbReference type="Pfam" id="PF13520">
    <property type="entry name" value="AA_permease_2"/>
    <property type="match status" value="1"/>
</dbReference>
<feature type="transmembrane region" description="Helical" evidence="6">
    <location>
        <begin position="113"/>
        <end position="137"/>
    </location>
</feature>
<dbReference type="EMBL" id="FMZW01000024">
    <property type="protein sequence ID" value="SDE34774.1"/>
    <property type="molecule type" value="Genomic_DNA"/>
</dbReference>
<evidence type="ECO:0000256" key="1">
    <source>
        <dbReference type="ARBA" id="ARBA00004141"/>
    </source>
</evidence>
<dbReference type="AlphaFoldDB" id="A0A1G7C5Y3"/>
<feature type="transmembrane region" description="Helical" evidence="6">
    <location>
        <begin position="250"/>
        <end position="269"/>
    </location>
</feature>
<organism evidence="7 8">
    <name type="scientific">Bradyrhizobium brasilense</name>
    <dbReference type="NCBI Taxonomy" id="1419277"/>
    <lineage>
        <taxon>Bacteria</taxon>
        <taxon>Pseudomonadati</taxon>
        <taxon>Pseudomonadota</taxon>
        <taxon>Alphaproteobacteria</taxon>
        <taxon>Hyphomicrobiales</taxon>
        <taxon>Nitrobacteraceae</taxon>
        <taxon>Bradyrhizobium</taxon>
    </lineage>
</organism>
<dbReference type="GO" id="GO:0016020">
    <property type="term" value="C:membrane"/>
    <property type="evidence" value="ECO:0007669"/>
    <property type="project" value="UniProtKB-SubCell"/>
</dbReference>